<name>A0A068T053_NEOGA</name>
<reference evidence="2" key="1">
    <citation type="journal article" date="2014" name="BMC Genomics">
        <title>Genome sequencing of two Neorhizobium galegae strains reveals a noeT gene responsible for the unusual acetylation of the nodulation factors.</title>
        <authorList>
            <person name="Osterman J."/>
            <person name="Marsh J."/>
            <person name="Laine P.K."/>
            <person name="Zeng Z."/>
            <person name="Alatalo E."/>
            <person name="Sullivan J.T."/>
            <person name="Young J.P."/>
            <person name="Thomas-Oates J."/>
            <person name="Paulin L."/>
            <person name="Lindstrom K."/>
        </authorList>
    </citation>
    <scope>NUCLEOTIDE SEQUENCE [LARGE SCALE GENOMIC DNA]</scope>
    <source>
        <strain evidence="2">HAMBI 540</strain>
    </source>
</reference>
<keyword evidence="1" id="KW-0614">Plasmid</keyword>
<gene>
    <name evidence="1" type="ORF">RG540_PA07500</name>
</gene>
<evidence type="ECO:0000313" key="1">
    <source>
        <dbReference type="EMBL" id="CDN51426.1"/>
    </source>
</evidence>
<accession>A0A068T053</accession>
<protein>
    <submittedName>
        <fullName evidence="1">Uncharacterized protein</fullName>
    </submittedName>
</protein>
<geneLocation type="plasmid" evidence="2">
    <name>II</name>
</geneLocation>
<keyword evidence="2" id="KW-1185">Reference proteome</keyword>
<dbReference type="EMBL" id="HG938354">
    <property type="protein sequence ID" value="CDN51426.1"/>
    <property type="molecule type" value="Genomic_DNA"/>
</dbReference>
<dbReference type="AlphaFoldDB" id="A0A068T053"/>
<organism evidence="1 2">
    <name type="scientific">Neorhizobium galegae bv. orientalis str. HAMBI 540</name>
    <dbReference type="NCBI Taxonomy" id="1028800"/>
    <lineage>
        <taxon>Bacteria</taxon>
        <taxon>Pseudomonadati</taxon>
        <taxon>Pseudomonadota</taxon>
        <taxon>Alphaproteobacteria</taxon>
        <taxon>Hyphomicrobiales</taxon>
        <taxon>Rhizobiaceae</taxon>
        <taxon>Rhizobium/Agrobacterium group</taxon>
        <taxon>Neorhizobium</taxon>
    </lineage>
</organism>
<dbReference type="KEGG" id="ngg:RG540_PA07500"/>
<proteinExistence type="predicted"/>
<sequence>MDAHDRPVFCRCRDNQVMDVLVLDELPSSLLVEKIEKSPEPIVGWRILPSDSGGQMNSLLNESVADTLVNSRP</sequence>
<dbReference type="HOGENOM" id="CLU_2700966_0_0_5"/>
<evidence type="ECO:0000313" key="2">
    <source>
        <dbReference type="Proteomes" id="UP000028181"/>
    </source>
</evidence>
<dbReference type="Proteomes" id="UP000028181">
    <property type="component" value="Plasmid pHAMBI540a"/>
</dbReference>